<accession>A0A8H4CD84</accession>
<name>A0A8H4CD84_COLGL</name>
<reference evidence="1" key="1">
    <citation type="journal article" date="2020" name="Phytopathology">
        <title>Genome sequence and comparative analysis of Colletotrichum gloeosporioides isolated from Liriodendron leaves.</title>
        <authorList>
            <person name="Fu F.F."/>
            <person name="Hao Z."/>
            <person name="Wang P."/>
            <person name="Lu Y."/>
            <person name="Xue L.J."/>
            <person name="Wei G."/>
            <person name="Tian Y."/>
            <person name="Baishi H."/>
            <person name="Xu H."/>
            <person name="Shi J."/>
            <person name="Cheng T."/>
            <person name="Wang G."/>
            <person name="Yi Y."/>
            <person name="Chen J."/>
        </authorList>
    </citation>
    <scope>NUCLEOTIDE SEQUENCE</scope>
    <source>
        <strain evidence="1">Lc1</strain>
    </source>
</reference>
<comment type="caution">
    <text evidence="1">The sequence shown here is derived from an EMBL/GenBank/DDBJ whole genome shotgun (WGS) entry which is preliminary data.</text>
</comment>
<dbReference type="EMBL" id="WVTB01000066">
    <property type="protein sequence ID" value="KAF3801821.1"/>
    <property type="molecule type" value="Genomic_DNA"/>
</dbReference>
<evidence type="ECO:0000313" key="1">
    <source>
        <dbReference type="EMBL" id="KAF3801821.1"/>
    </source>
</evidence>
<sequence>MTGTCSIDGGPAMTCDMRTDLKNLVVQKNTMLSASGLGNNKFECKGFQQSTAPSLKTSLEVG</sequence>
<reference evidence="1" key="2">
    <citation type="submission" date="2020-03" db="EMBL/GenBank/DDBJ databases">
        <authorList>
            <person name="Fu F.-F."/>
            <person name="Chen J."/>
        </authorList>
    </citation>
    <scope>NUCLEOTIDE SEQUENCE</scope>
    <source>
        <strain evidence="1">Lc1</strain>
    </source>
</reference>
<dbReference type="AlphaFoldDB" id="A0A8H4CD84"/>
<proteinExistence type="predicted"/>
<dbReference type="GeneID" id="69022148"/>
<dbReference type="RefSeq" id="XP_045260980.1">
    <property type="nucleotide sequence ID" value="XM_045414858.1"/>
</dbReference>
<gene>
    <name evidence="1" type="ORF">GCG54_00015041</name>
</gene>
<dbReference type="Proteomes" id="UP000613401">
    <property type="component" value="Unassembled WGS sequence"/>
</dbReference>
<organism evidence="1 2">
    <name type="scientific">Colletotrichum gloeosporioides</name>
    <name type="common">Anthracnose fungus</name>
    <name type="synonym">Glomerella cingulata</name>
    <dbReference type="NCBI Taxonomy" id="474922"/>
    <lineage>
        <taxon>Eukaryota</taxon>
        <taxon>Fungi</taxon>
        <taxon>Dikarya</taxon>
        <taxon>Ascomycota</taxon>
        <taxon>Pezizomycotina</taxon>
        <taxon>Sordariomycetes</taxon>
        <taxon>Hypocreomycetidae</taxon>
        <taxon>Glomerellales</taxon>
        <taxon>Glomerellaceae</taxon>
        <taxon>Colletotrichum</taxon>
        <taxon>Colletotrichum gloeosporioides species complex</taxon>
    </lineage>
</organism>
<evidence type="ECO:0000313" key="2">
    <source>
        <dbReference type="Proteomes" id="UP000613401"/>
    </source>
</evidence>
<protein>
    <submittedName>
        <fullName evidence="1">Uncharacterized protein</fullName>
    </submittedName>
</protein>
<keyword evidence="2" id="KW-1185">Reference proteome</keyword>